<reference evidence="8" key="2">
    <citation type="submission" date="2020-04" db="EMBL/GenBank/DDBJ databases">
        <authorList>
            <consortium name="NCBI Genome Project"/>
        </authorList>
    </citation>
    <scope>NUCLEOTIDE SEQUENCE</scope>
    <source>
        <strain evidence="8">CBS 342.82</strain>
    </source>
</reference>
<feature type="compositionally biased region" description="Acidic residues" evidence="6">
    <location>
        <begin position="1887"/>
        <end position="1902"/>
    </location>
</feature>
<feature type="compositionally biased region" description="Low complexity" evidence="6">
    <location>
        <begin position="1757"/>
        <end position="1767"/>
    </location>
</feature>
<feature type="compositionally biased region" description="Basic and acidic residues" evidence="6">
    <location>
        <begin position="387"/>
        <end position="397"/>
    </location>
</feature>
<evidence type="ECO:0000256" key="4">
    <source>
        <dbReference type="ARBA" id="ARBA00014848"/>
    </source>
</evidence>
<feature type="compositionally biased region" description="Acidic residues" evidence="6">
    <location>
        <begin position="1839"/>
        <end position="1858"/>
    </location>
</feature>
<feature type="compositionally biased region" description="Basic and acidic residues" evidence="6">
    <location>
        <begin position="1714"/>
        <end position="1723"/>
    </location>
</feature>
<evidence type="ECO:0000256" key="3">
    <source>
        <dbReference type="ARBA" id="ARBA00007335"/>
    </source>
</evidence>
<reference evidence="8" key="1">
    <citation type="submission" date="2020-01" db="EMBL/GenBank/DDBJ databases">
        <authorList>
            <consortium name="DOE Joint Genome Institute"/>
            <person name="Haridas S."/>
            <person name="Albert R."/>
            <person name="Binder M."/>
            <person name="Bloem J."/>
            <person name="Labutti K."/>
            <person name="Salamov A."/>
            <person name="Andreopoulos B."/>
            <person name="Baker S.E."/>
            <person name="Barry K."/>
            <person name="Bills G."/>
            <person name="Bluhm B.H."/>
            <person name="Cannon C."/>
            <person name="Castanera R."/>
            <person name="Culley D.E."/>
            <person name="Daum C."/>
            <person name="Ezra D."/>
            <person name="Gonzalez J.B."/>
            <person name="Henrissat B."/>
            <person name="Kuo A."/>
            <person name="Liang C."/>
            <person name="Lipzen A."/>
            <person name="Lutzoni F."/>
            <person name="Magnuson J."/>
            <person name="Mondo S."/>
            <person name="Nolan M."/>
            <person name="Ohm R."/>
            <person name="Pangilinan J."/>
            <person name="Park H.-J."/>
            <person name="Ramirez L."/>
            <person name="Alfaro M."/>
            <person name="Sun H."/>
            <person name="Tritt A."/>
            <person name="Yoshinaga Y."/>
            <person name="Zwiers L.-H."/>
            <person name="Turgeon B.G."/>
            <person name="Goodwin S.B."/>
            <person name="Spatafora J.W."/>
            <person name="Crous P.W."/>
            <person name="Grigoriev I.V."/>
        </authorList>
    </citation>
    <scope>NUCLEOTIDE SEQUENCE</scope>
    <source>
        <strain evidence="8">CBS 342.82</strain>
    </source>
</reference>
<evidence type="ECO:0000313" key="7">
    <source>
        <dbReference type="Proteomes" id="UP000504637"/>
    </source>
</evidence>
<evidence type="ECO:0000313" key="8">
    <source>
        <dbReference type="RefSeq" id="XP_033463102.1"/>
    </source>
</evidence>
<dbReference type="InterPro" id="IPR033053">
    <property type="entry name" value="Hir3/CABIN1"/>
</dbReference>
<comment type="subcellular location">
    <subcellularLocation>
        <location evidence="2">Nucleus</location>
    </subcellularLocation>
</comment>
<dbReference type="GO" id="GO:0006325">
    <property type="term" value="P:chromatin organization"/>
    <property type="evidence" value="ECO:0007669"/>
    <property type="project" value="InterPro"/>
</dbReference>
<proteinExistence type="inferred from homology"/>
<dbReference type="GO" id="GO:0000417">
    <property type="term" value="C:HIR complex"/>
    <property type="evidence" value="ECO:0007669"/>
    <property type="project" value="TreeGrafter"/>
</dbReference>
<feature type="compositionally biased region" description="Low complexity" evidence="6">
    <location>
        <begin position="1876"/>
        <end position="1886"/>
    </location>
</feature>
<dbReference type="OrthoDB" id="77564at2759"/>
<feature type="region of interest" description="Disordered" evidence="6">
    <location>
        <begin position="1751"/>
        <end position="1774"/>
    </location>
</feature>
<organism evidence="8">
    <name type="scientific">Dissoconium aciculare CBS 342.82</name>
    <dbReference type="NCBI Taxonomy" id="1314786"/>
    <lineage>
        <taxon>Eukaryota</taxon>
        <taxon>Fungi</taxon>
        <taxon>Dikarya</taxon>
        <taxon>Ascomycota</taxon>
        <taxon>Pezizomycotina</taxon>
        <taxon>Dothideomycetes</taxon>
        <taxon>Dothideomycetidae</taxon>
        <taxon>Mycosphaerellales</taxon>
        <taxon>Dissoconiaceae</taxon>
        <taxon>Dissoconium</taxon>
    </lineage>
</organism>
<dbReference type="GO" id="GO:0031491">
    <property type="term" value="F:nucleosome binding"/>
    <property type="evidence" value="ECO:0007669"/>
    <property type="project" value="TreeGrafter"/>
</dbReference>
<evidence type="ECO:0000256" key="2">
    <source>
        <dbReference type="ARBA" id="ARBA00004123"/>
    </source>
</evidence>
<dbReference type="Proteomes" id="UP000504637">
    <property type="component" value="Unplaced"/>
</dbReference>
<reference evidence="8" key="3">
    <citation type="submission" date="2025-08" db="UniProtKB">
        <authorList>
            <consortium name="RefSeq"/>
        </authorList>
    </citation>
    <scope>IDENTIFICATION</scope>
    <source>
        <strain evidence="8">CBS 342.82</strain>
    </source>
</reference>
<protein>
    <recommendedName>
        <fullName evidence="4">Histone transcription regulator 3 homolog</fullName>
    </recommendedName>
</protein>
<feature type="region of interest" description="Disordered" evidence="6">
    <location>
        <begin position="387"/>
        <end position="437"/>
    </location>
</feature>
<sequence>MSGFKALNLESDDESDIEIDDTKEIQIEDALKLYQTALKYHSEGPSSFRKAEEAYDLLFKSDIFKYPESQIELQRIELYDGEPDVLWDDSDERVAGVIPTASGLDTGPSTLPQILHLSHKNYAQFKLDVLSAKLQSKPAGRAEVHDDTSTALEHFVQALDKDDSDVDLWQRTASVGQLLNSSRLARFGWESILEGDDDDPDGLYSATGLEEALATDQLQDLIQGLGDTLSALQRSTPVSTRKTVSKALQMRLRPYARLIAQQKLLERQPENLVKPVVHKVTLDTPTTWAMFGEQILGQQAAEQHGTSAVQPGLALEFLSIQRSSESSSVVALTEAPSTTAGNASEDNYFVRGAILTIDEQFPGLDRGRPTVQPSIAAADASMQTVIERRAERSKSARESTGPSLPSRKRSGDASGMLDGAEEGRSKSKRLRARDSNADALDTKQAILDANARWEYEQQLNEFQAADDWMFETVGNFFERMGIVRFDAARHVRQEMQPNTSDTANSSECTKHDDNLKIVRADLQAWLQNYNEAFAQLSLLGSSGLSFGQGLCRTDVADMFSASAVSKSTTRIEPMPNDGLSSVLQAINRRWLNTAGVAWEFVRALLAPGAHTASSYRQYLWPDDLKTTVVQVLVNLDEPLFEKASMALESCRRGGGKKRDDATIAELVQGIFELHLDIYSLISKVNSGVDTQTIVYQGDRLQRWSELAREAISFRAVRRGSTSLADQLNLRFLWATTFHLNALSDVSQEHVIECMNDLRTIVSSAESTVIKLQNNAIMPEISLLSLDREMSKLTLRDFFAKVTSENDQDPVAVIEGLEPLLETLNPISGTSTTRDPTDSGVPFADASQELVRFLKNSNISLRLSLWQRLREAYVKIEYAPMQFYCTIRMIGLVVEEMKSGETQGLDPAERQTAALKNLRVLQDMIALLDKTMRASADALLRIDEAGMKMAVSVLGEILQLCQVFNVFEDSHRVGQAPRPMGTNGSPAPSFMVITKAVHDMQVQIWLILYGLFKDAISQSREQFPTPDEDRFDFLRAVHRNLGIRGICGAHNRKFVQMLKDEFFQLTHVDGYESEQAQVLHDLYGINCFLNPSYELIEHHCTKNAFLDRGAAAQTVDLLLTQASKLPMKELIKHTLKDTIEVVHGTLARNKKTDAIMRNREVYRAFFKSPINPIDIFACLKGAGNQLPLTPIPKEDALMASKGWYFLMGHIALTKFRSQKRTVPTPTEDLDIAIAFFNQDLDYSMDNWETWFRLAQATDTKIEESVLWSAEKLNTSMQDIVLMQKQAIHCYIMATALAYRSASFAFETSDKMTELCGDFALRLYSSSREPYGMQAFAAPVEDFAKFITTGHTGVERVAAFKPLTPYTCWKLANSFLRKAIAGNPESWTLRYMHGKCLWKMHTASERDRSRHDKPPSAIEVLDAFIQALALCPKKDGRDSKREQILEPHYKLVVIVHKLVISEAIDLPQAREALNHTQYAQREEFPENRDGWVSFMLDVLKKLRAADKSNWYHRMVVRSALLMSTNVKTENGETDADGTLGAETAKNELTQQMFTKTRGLQIWKPDTERPGRHFVYTARYTRMFVKILKQLKDRVWLDILARRVRKKPHDIFEHSLVWQDLCATYLLLLRAHAEIAEGLEVSTFSNIAHEDFLLRKEPLEKWMQAQDTGTSAALDVLREVQELKKVNQGLMKTGTIDDLIGDSYAHLFNTTGKQLWDEQERNKQSEEADPSATNQNPSRPEAIDLAHLMNVNGADESGSTAQATAAPETAPVRRKIGVGRREIRNCAEGCYQKASSQTNATSKAGEPAEPRLKAFVEITRQYVTSADPPTVNSAPGSIHDSADDESELSELEEEDEEEEEEPTVKQSPFVHRPMFPGLASFSSHVVADDSVVDESEDVNMQEEDENLNRTDQEVEAAPQDDGEGK</sequence>
<feature type="region of interest" description="Disordered" evidence="6">
    <location>
        <begin position="1714"/>
        <end position="1736"/>
    </location>
</feature>
<evidence type="ECO:0000256" key="6">
    <source>
        <dbReference type="SAM" id="MobiDB-lite"/>
    </source>
</evidence>
<name>A0A6J3MDH8_9PEZI</name>
<accession>A0A6J3MDH8</accession>
<comment type="similarity">
    <text evidence="3">Belongs to the HIR3 family.</text>
</comment>
<comment type="function">
    <text evidence="1">Has a role in a nucleosome assembly pathway that is required for the integrity of heterochromatin and proper chromosome segregation.</text>
</comment>
<dbReference type="PANTHER" id="PTHR15502">
    <property type="entry name" value="CALCINEURIN-BINDING PROTEIN CABIN 1-RELATED"/>
    <property type="match status" value="1"/>
</dbReference>
<dbReference type="RefSeq" id="XP_033463102.1">
    <property type="nucleotide sequence ID" value="XM_033603920.1"/>
</dbReference>
<gene>
    <name evidence="8" type="ORF">K489DRAFT_376462</name>
</gene>
<keyword evidence="5" id="KW-0539">Nucleus</keyword>
<keyword evidence="7" id="KW-1185">Reference proteome</keyword>
<dbReference type="GO" id="GO:0005634">
    <property type="term" value="C:nucleus"/>
    <property type="evidence" value="ECO:0007669"/>
    <property type="project" value="UniProtKB-SubCell"/>
</dbReference>
<dbReference type="GeneID" id="54361720"/>
<feature type="region of interest" description="Disordered" evidence="6">
    <location>
        <begin position="1822"/>
        <end position="1922"/>
    </location>
</feature>
<evidence type="ECO:0000256" key="1">
    <source>
        <dbReference type="ARBA" id="ARBA00002687"/>
    </source>
</evidence>
<evidence type="ECO:0000256" key="5">
    <source>
        <dbReference type="ARBA" id="ARBA00023242"/>
    </source>
</evidence>
<dbReference type="PANTHER" id="PTHR15502:SF7">
    <property type="entry name" value="CALCINEURIN-BINDING PROTEIN CABIN-1"/>
    <property type="match status" value="1"/>
</dbReference>